<reference evidence="2" key="1">
    <citation type="journal article" date="2023" name="GigaByte">
        <title>Genome assembly of the bearded iris, Iris pallida Lam.</title>
        <authorList>
            <person name="Bruccoleri R.E."/>
            <person name="Oakeley E.J."/>
            <person name="Faust A.M.E."/>
            <person name="Altorfer M."/>
            <person name="Dessus-Babus S."/>
            <person name="Burckhardt D."/>
            <person name="Oertli M."/>
            <person name="Naumann U."/>
            <person name="Petersen F."/>
            <person name="Wong J."/>
        </authorList>
    </citation>
    <scope>NUCLEOTIDE SEQUENCE</scope>
    <source>
        <strain evidence="2">GSM-AAB239-AS_SAM_17_03QT</strain>
    </source>
</reference>
<dbReference type="Proteomes" id="UP001140949">
    <property type="component" value="Unassembled WGS sequence"/>
</dbReference>
<organism evidence="2 3">
    <name type="scientific">Iris pallida</name>
    <name type="common">Sweet iris</name>
    <dbReference type="NCBI Taxonomy" id="29817"/>
    <lineage>
        <taxon>Eukaryota</taxon>
        <taxon>Viridiplantae</taxon>
        <taxon>Streptophyta</taxon>
        <taxon>Embryophyta</taxon>
        <taxon>Tracheophyta</taxon>
        <taxon>Spermatophyta</taxon>
        <taxon>Magnoliopsida</taxon>
        <taxon>Liliopsida</taxon>
        <taxon>Asparagales</taxon>
        <taxon>Iridaceae</taxon>
        <taxon>Iridoideae</taxon>
        <taxon>Irideae</taxon>
        <taxon>Iris</taxon>
    </lineage>
</organism>
<accession>A0AAX6DFN3</accession>
<keyword evidence="1" id="KW-0812">Transmembrane</keyword>
<comment type="caution">
    <text evidence="2">The sequence shown here is derived from an EMBL/GenBank/DDBJ whole genome shotgun (WGS) entry which is preliminary data.</text>
</comment>
<evidence type="ECO:0000313" key="3">
    <source>
        <dbReference type="Proteomes" id="UP001140949"/>
    </source>
</evidence>
<evidence type="ECO:0000256" key="1">
    <source>
        <dbReference type="SAM" id="Phobius"/>
    </source>
</evidence>
<protein>
    <submittedName>
        <fullName evidence="2">SPX domain-containing membrane protein-like</fullName>
    </submittedName>
</protein>
<feature type="transmembrane region" description="Helical" evidence="1">
    <location>
        <begin position="48"/>
        <end position="70"/>
    </location>
</feature>
<dbReference type="EMBL" id="JANAVB010045072">
    <property type="protein sequence ID" value="KAJ6790577.1"/>
    <property type="molecule type" value="Genomic_DNA"/>
</dbReference>
<proteinExistence type="predicted"/>
<feature type="transmembrane region" description="Helical" evidence="1">
    <location>
        <begin position="12"/>
        <end position="42"/>
    </location>
</feature>
<evidence type="ECO:0000313" key="2">
    <source>
        <dbReference type="EMBL" id="KAJ6790577.1"/>
    </source>
</evidence>
<sequence length="71" mass="8360">MHYTHWLMILILYLFFLPVAFYVGWVLQGLLIVATSVIVFLLRFACRHLLVLLVLVLLEWLVVQLLLACFK</sequence>
<keyword evidence="3" id="KW-1185">Reference proteome</keyword>
<name>A0AAX6DFN3_IRIPA</name>
<keyword evidence="1" id="KW-1133">Transmembrane helix</keyword>
<gene>
    <name evidence="2" type="ORF">M6B38_249145</name>
</gene>
<keyword evidence="1" id="KW-0472">Membrane</keyword>
<dbReference type="AlphaFoldDB" id="A0AAX6DFN3"/>
<reference evidence="2" key="2">
    <citation type="submission" date="2023-04" db="EMBL/GenBank/DDBJ databases">
        <authorList>
            <person name="Bruccoleri R.E."/>
            <person name="Oakeley E.J."/>
            <person name="Faust A.-M."/>
            <person name="Dessus-Babus S."/>
            <person name="Altorfer M."/>
            <person name="Burckhardt D."/>
            <person name="Oertli M."/>
            <person name="Naumann U."/>
            <person name="Petersen F."/>
            <person name="Wong J."/>
        </authorList>
    </citation>
    <scope>NUCLEOTIDE SEQUENCE</scope>
    <source>
        <strain evidence="2">GSM-AAB239-AS_SAM_17_03QT</strain>
        <tissue evidence="2">Leaf</tissue>
    </source>
</reference>